<gene>
    <name evidence="2" type="ORF">NBG84_02990</name>
</gene>
<dbReference type="RefSeq" id="WP_250917637.1">
    <property type="nucleotide sequence ID" value="NZ_JAMQAW010000002.1"/>
</dbReference>
<organism evidence="2 3">
    <name type="scientific">Streptomyces albipurpureus</name>
    <dbReference type="NCBI Taxonomy" id="2897419"/>
    <lineage>
        <taxon>Bacteria</taxon>
        <taxon>Bacillati</taxon>
        <taxon>Actinomycetota</taxon>
        <taxon>Actinomycetes</taxon>
        <taxon>Kitasatosporales</taxon>
        <taxon>Streptomycetaceae</taxon>
        <taxon>Streptomyces</taxon>
    </lineage>
</organism>
<evidence type="ECO:0000313" key="2">
    <source>
        <dbReference type="EMBL" id="MCM2387288.1"/>
    </source>
</evidence>
<reference evidence="2" key="1">
    <citation type="submission" date="2022-06" db="EMBL/GenBank/DDBJ databases">
        <title>Genome public.</title>
        <authorList>
            <person name="Sun Q."/>
        </authorList>
    </citation>
    <scope>NUCLEOTIDE SEQUENCE</scope>
    <source>
        <strain evidence="2">CWNU-1</strain>
    </source>
</reference>
<proteinExistence type="predicted"/>
<evidence type="ECO:0000256" key="1">
    <source>
        <dbReference type="SAM" id="MobiDB-lite"/>
    </source>
</evidence>
<protein>
    <submittedName>
        <fullName evidence="2">Uncharacterized protein</fullName>
    </submittedName>
</protein>
<evidence type="ECO:0000313" key="3">
    <source>
        <dbReference type="Proteomes" id="UP001431429"/>
    </source>
</evidence>
<accession>A0ABT0UFV2</accession>
<feature type="region of interest" description="Disordered" evidence="1">
    <location>
        <begin position="1"/>
        <end position="55"/>
    </location>
</feature>
<dbReference type="Proteomes" id="UP001431429">
    <property type="component" value="Unassembled WGS sequence"/>
</dbReference>
<keyword evidence="3" id="KW-1185">Reference proteome</keyword>
<dbReference type="EMBL" id="JAMQAW010000002">
    <property type="protein sequence ID" value="MCM2387288.1"/>
    <property type="molecule type" value="Genomic_DNA"/>
</dbReference>
<sequence length="55" mass="5443">MFRGLSSGSGPLGGAAPSGVSAYVPHTAHRTPHTGMIRGAPLRTGAASAGMIRRG</sequence>
<feature type="compositionally biased region" description="Low complexity" evidence="1">
    <location>
        <begin position="1"/>
        <end position="19"/>
    </location>
</feature>
<name>A0ABT0UFV2_9ACTN</name>
<comment type="caution">
    <text evidence="2">The sequence shown here is derived from an EMBL/GenBank/DDBJ whole genome shotgun (WGS) entry which is preliminary data.</text>
</comment>